<dbReference type="Pfam" id="PF13561">
    <property type="entry name" value="adh_short_C2"/>
    <property type="match status" value="1"/>
</dbReference>
<protein>
    <submittedName>
        <fullName evidence="3">SDR family oxidoreductase</fullName>
    </submittedName>
</protein>
<dbReference type="PANTHER" id="PTHR42879">
    <property type="entry name" value="3-OXOACYL-(ACYL-CARRIER-PROTEIN) REDUCTASE"/>
    <property type="match status" value="1"/>
</dbReference>
<gene>
    <name evidence="3" type="ORF">HY730_04490</name>
</gene>
<organism evidence="3 4">
    <name type="scientific">Tectimicrobiota bacterium</name>
    <dbReference type="NCBI Taxonomy" id="2528274"/>
    <lineage>
        <taxon>Bacteria</taxon>
        <taxon>Pseudomonadati</taxon>
        <taxon>Nitrospinota/Tectimicrobiota group</taxon>
        <taxon>Candidatus Tectimicrobiota</taxon>
    </lineage>
</organism>
<evidence type="ECO:0000313" key="3">
    <source>
        <dbReference type="EMBL" id="MBI4595621.1"/>
    </source>
</evidence>
<dbReference type="InterPro" id="IPR020904">
    <property type="entry name" value="Sc_DH/Rdtase_CS"/>
</dbReference>
<name>A0A933LQS5_UNCTE</name>
<proteinExistence type="inferred from homology"/>
<dbReference type="SUPFAM" id="SSF51735">
    <property type="entry name" value="NAD(P)-binding Rossmann-fold domains"/>
    <property type="match status" value="1"/>
</dbReference>
<evidence type="ECO:0000313" key="4">
    <source>
        <dbReference type="Proteomes" id="UP000772181"/>
    </source>
</evidence>
<comment type="caution">
    <text evidence="3">The sequence shown here is derived from an EMBL/GenBank/DDBJ whole genome shotgun (WGS) entry which is preliminary data.</text>
</comment>
<dbReference type="EMBL" id="JACQWF010000205">
    <property type="protein sequence ID" value="MBI4595621.1"/>
    <property type="molecule type" value="Genomic_DNA"/>
</dbReference>
<dbReference type="Proteomes" id="UP000772181">
    <property type="component" value="Unassembled WGS sequence"/>
</dbReference>
<dbReference type="PRINTS" id="PR00081">
    <property type="entry name" value="GDHRDH"/>
</dbReference>
<comment type="similarity">
    <text evidence="1">Belongs to the short-chain dehydrogenases/reductases (SDR) family.</text>
</comment>
<dbReference type="InterPro" id="IPR002347">
    <property type="entry name" value="SDR_fam"/>
</dbReference>
<dbReference type="PROSITE" id="PS00061">
    <property type="entry name" value="ADH_SHORT"/>
    <property type="match status" value="1"/>
</dbReference>
<dbReference type="GO" id="GO:0032787">
    <property type="term" value="P:monocarboxylic acid metabolic process"/>
    <property type="evidence" value="ECO:0007669"/>
    <property type="project" value="UniProtKB-ARBA"/>
</dbReference>
<dbReference type="GO" id="GO:0016491">
    <property type="term" value="F:oxidoreductase activity"/>
    <property type="evidence" value="ECO:0007669"/>
    <property type="project" value="UniProtKB-KW"/>
</dbReference>
<dbReference type="PANTHER" id="PTHR42879:SF2">
    <property type="entry name" value="3-OXOACYL-[ACYL-CARRIER-PROTEIN] REDUCTASE FABG"/>
    <property type="match status" value="1"/>
</dbReference>
<sequence>MGSLEGKIALVTGAARGIGRATALALAEEGARVGLSDILEEVRNVSQEINKKGGRSCYANFDVSDEAAVGEGVDRIKKELGPINILVNNAGIYTNVKEVRKMPKENWEREIAINLTGAFLCIKAVLEDMIEQKWGRIINISSVAGKMGWYGVCSYAASKAGLLGLTKTVALEHGRDGITCNAVLPGLIKTKAYDLFREEVRKRILNRIPSREAGNPEDIANVVAFLASEKARYINGAELDVSAGAGLFTF</sequence>
<dbReference type="FunFam" id="3.40.50.720:FF:000173">
    <property type="entry name" value="3-oxoacyl-[acyl-carrier protein] reductase"/>
    <property type="match status" value="1"/>
</dbReference>
<dbReference type="AlphaFoldDB" id="A0A933LQS5"/>
<dbReference type="InterPro" id="IPR050259">
    <property type="entry name" value="SDR"/>
</dbReference>
<accession>A0A933LQS5</accession>
<reference evidence="3" key="1">
    <citation type="submission" date="2020-07" db="EMBL/GenBank/DDBJ databases">
        <title>Huge and variable diversity of episymbiotic CPR bacteria and DPANN archaea in groundwater ecosystems.</title>
        <authorList>
            <person name="He C.Y."/>
            <person name="Keren R."/>
            <person name="Whittaker M."/>
            <person name="Farag I.F."/>
            <person name="Doudna J."/>
            <person name="Cate J.H.D."/>
            <person name="Banfield J.F."/>
        </authorList>
    </citation>
    <scope>NUCLEOTIDE SEQUENCE</scope>
    <source>
        <strain evidence="3">NC_groundwater_1482_Ag_S-0.65um_47_24</strain>
    </source>
</reference>
<keyword evidence="2" id="KW-0560">Oxidoreductase</keyword>
<dbReference type="NCBIfam" id="NF009466">
    <property type="entry name" value="PRK12826.1-2"/>
    <property type="match status" value="1"/>
</dbReference>
<dbReference type="PRINTS" id="PR00080">
    <property type="entry name" value="SDRFAMILY"/>
</dbReference>
<dbReference type="InterPro" id="IPR036291">
    <property type="entry name" value="NAD(P)-bd_dom_sf"/>
</dbReference>
<evidence type="ECO:0000256" key="2">
    <source>
        <dbReference type="ARBA" id="ARBA00023002"/>
    </source>
</evidence>
<dbReference type="Gene3D" id="3.40.50.720">
    <property type="entry name" value="NAD(P)-binding Rossmann-like Domain"/>
    <property type="match status" value="1"/>
</dbReference>
<evidence type="ECO:0000256" key="1">
    <source>
        <dbReference type="ARBA" id="ARBA00006484"/>
    </source>
</evidence>